<evidence type="ECO:0000313" key="3">
    <source>
        <dbReference type="EMBL" id="GER02846.1"/>
    </source>
</evidence>
<dbReference type="Proteomes" id="UP000324996">
    <property type="component" value="Unassembled WGS sequence"/>
</dbReference>
<comment type="caution">
    <text evidence="3">The sequence shown here is derived from an EMBL/GenBank/DDBJ whole genome shotgun (WGS) entry which is preliminary data.</text>
</comment>
<dbReference type="SMART" id="SM00028">
    <property type="entry name" value="TPR"/>
    <property type="match status" value="2"/>
</dbReference>
<dbReference type="SUPFAM" id="SSF48452">
    <property type="entry name" value="TPR-like"/>
    <property type="match status" value="1"/>
</dbReference>
<protein>
    <submittedName>
        <fullName evidence="3">Uncharacterized protein</fullName>
    </submittedName>
</protein>
<feature type="chain" id="PRO_5023000275" evidence="2">
    <location>
        <begin position="21"/>
        <end position="107"/>
    </location>
</feature>
<evidence type="ECO:0000256" key="2">
    <source>
        <dbReference type="SAM" id="SignalP"/>
    </source>
</evidence>
<evidence type="ECO:0000256" key="1">
    <source>
        <dbReference type="PROSITE-ProRule" id="PRU00339"/>
    </source>
</evidence>
<feature type="repeat" description="TPR" evidence="1">
    <location>
        <begin position="32"/>
        <end position="65"/>
    </location>
</feature>
<keyword evidence="2" id="KW-0732">Signal</keyword>
<dbReference type="InterPro" id="IPR019734">
    <property type="entry name" value="TPR_rpt"/>
</dbReference>
<dbReference type="Gene3D" id="1.25.40.10">
    <property type="entry name" value="Tetratricopeptide repeat domain"/>
    <property type="match status" value="1"/>
</dbReference>
<feature type="signal peptide" evidence="2">
    <location>
        <begin position="1"/>
        <end position="20"/>
    </location>
</feature>
<organism evidence="3 4">
    <name type="scientific">Iodidimonas nitroreducens</name>
    <dbReference type="NCBI Taxonomy" id="1236968"/>
    <lineage>
        <taxon>Bacteria</taxon>
        <taxon>Pseudomonadati</taxon>
        <taxon>Pseudomonadota</taxon>
        <taxon>Alphaproteobacteria</taxon>
        <taxon>Iodidimonadales</taxon>
        <taxon>Iodidimonadaceae</taxon>
        <taxon>Iodidimonas</taxon>
    </lineage>
</organism>
<feature type="repeat" description="TPR" evidence="1">
    <location>
        <begin position="66"/>
        <end position="99"/>
    </location>
</feature>
<dbReference type="EMBL" id="BKCN01000002">
    <property type="protein sequence ID" value="GER02846.1"/>
    <property type="molecule type" value="Genomic_DNA"/>
</dbReference>
<dbReference type="Pfam" id="PF13432">
    <property type="entry name" value="TPR_16"/>
    <property type="match status" value="1"/>
</dbReference>
<dbReference type="PROSITE" id="PS50005">
    <property type="entry name" value="TPR"/>
    <property type="match status" value="2"/>
</dbReference>
<proteinExistence type="predicted"/>
<keyword evidence="1" id="KW-0802">TPR repeat</keyword>
<gene>
    <name evidence="3" type="ORF">JCM17846_05280</name>
</gene>
<accession>A0A5A7N748</accession>
<dbReference type="InterPro" id="IPR011990">
    <property type="entry name" value="TPR-like_helical_dom_sf"/>
</dbReference>
<evidence type="ECO:0000313" key="4">
    <source>
        <dbReference type="Proteomes" id="UP000324996"/>
    </source>
</evidence>
<reference evidence="3 4" key="1">
    <citation type="submission" date="2019-09" db="EMBL/GenBank/DDBJ databases">
        <title>NBRP : Genome information of microbial organism related human and environment.</title>
        <authorList>
            <person name="Hattori M."/>
            <person name="Oshima K."/>
            <person name="Inaba H."/>
            <person name="Suda W."/>
            <person name="Sakamoto M."/>
            <person name="Iino T."/>
            <person name="Kitahara M."/>
            <person name="Oshida Y."/>
            <person name="Iida T."/>
            <person name="Kudo T."/>
            <person name="Itoh T."/>
            <person name="Ohkuma M."/>
        </authorList>
    </citation>
    <scope>NUCLEOTIDE SEQUENCE [LARGE SCALE GENOMIC DNA]</scope>
    <source>
        <strain evidence="3 4">Q-1</strain>
    </source>
</reference>
<keyword evidence="4" id="KW-1185">Reference proteome</keyword>
<dbReference type="AlphaFoldDB" id="A0A5A7N748"/>
<name>A0A5A7N748_9PROT</name>
<sequence length="107" mass="11537">MGLLLMVLGLFALMTPASYASGGTAKRFQSASQNLIDAGVAAMKAENFDAAQKKFEAALIADPANMMALIGLGDVYRAMGDRRAGMDYYRRVLDIEPYNLAAIKRKA</sequence>